<evidence type="ECO:0000256" key="2">
    <source>
        <dbReference type="ARBA" id="ARBA00022801"/>
    </source>
</evidence>
<dbReference type="Proteomes" id="UP001523262">
    <property type="component" value="Unassembled WGS sequence"/>
</dbReference>
<dbReference type="PANTHER" id="PTHR35134">
    <property type="entry name" value="NUCLEOTIDASE YQFW-RELATED"/>
    <property type="match status" value="1"/>
</dbReference>
<evidence type="ECO:0000256" key="3">
    <source>
        <dbReference type="PIRNR" id="PIRNR021362"/>
    </source>
</evidence>
<reference evidence="4 5" key="1">
    <citation type="submission" date="2022-06" db="EMBL/GenBank/DDBJ databases">
        <authorList>
            <person name="Jeon C.O."/>
        </authorList>
    </citation>
    <scope>NUCLEOTIDE SEQUENCE [LARGE SCALE GENOMIC DNA]</scope>
    <source>
        <strain evidence="4 5">KCTC 13943</strain>
    </source>
</reference>
<name>A0ABT0W5L3_9BACI</name>
<evidence type="ECO:0000313" key="5">
    <source>
        <dbReference type="Proteomes" id="UP001523262"/>
    </source>
</evidence>
<dbReference type="EMBL" id="JAMQCR010000001">
    <property type="protein sequence ID" value="MCM2531628.1"/>
    <property type="molecule type" value="Genomic_DNA"/>
</dbReference>
<sequence>MRKKFGIDIDGTVTTPDAILPFINSAFGLNVILDDVKQYDLTPVVNVSEEEFAKWFIENEPIIYQGSPLAPGAETVLNTWKSQHELYFISARGPHLLDCTREWFTEKGLTFHHIELIGTHDKVETIKRHQIEIFFEDKHDNAVLIHKECQIPVILFDTPYNQDPIPAGVIRVNNWKEAFVWVENWVKTMKSEPIFFNV</sequence>
<comment type="similarity">
    <text evidence="1 3">Belongs to the 5'(3')-deoxyribonucleotidase family.</text>
</comment>
<evidence type="ECO:0000313" key="4">
    <source>
        <dbReference type="EMBL" id="MCM2531628.1"/>
    </source>
</evidence>
<dbReference type="EC" id="3.1.3.-" evidence="3"/>
<protein>
    <recommendedName>
        <fullName evidence="3">Nucleotidase</fullName>
        <ecNumber evidence="3">3.1.3.-</ecNumber>
    </recommendedName>
</protein>
<dbReference type="InterPro" id="IPR009206">
    <property type="entry name" value="Nucleotidase_putative"/>
</dbReference>
<dbReference type="InterPro" id="IPR036412">
    <property type="entry name" value="HAD-like_sf"/>
</dbReference>
<gene>
    <name evidence="4" type="ORF">NDK43_03465</name>
</gene>
<dbReference type="InterPro" id="IPR023214">
    <property type="entry name" value="HAD_sf"/>
</dbReference>
<dbReference type="SUPFAM" id="SSF56784">
    <property type="entry name" value="HAD-like"/>
    <property type="match status" value="1"/>
</dbReference>
<proteinExistence type="inferred from homology"/>
<keyword evidence="5" id="KW-1185">Reference proteome</keyword>
<organism evidence="4 5">
    <name type="scientific">Neobacillus pocheonensis</name>
    <dbReference type="NCBI Taxonomy" id="363869"/>
    <lineage>
        <taxon>Bacteria</taxon>
        <taxon>Bacillati</taxon>
        <taxon>Bacillota</taxon>
        <taxon>Bacilli</taxon>
        <taxon>Bacillales</taxon>
        <taxon>Bacillaceae</taxon>
        <taxon>Neobacillus</taxon>
    </lineage>
</organism>
<comment type="caution">
    <text evidence="4">The sequence shown here is derived from an EMBL/GenBank/DDBJ whole genome shotgun (WGS) entry which is preliminary data.</text>
</comment>
<evidence type="ECO:0000256" key="1">
    <source>
        <dbReference type="ARBA" id="ARBA00009589"/>
    </source>
</evidence>
<keyword evidence="2 3" id="KW-0378">Hydrolase</keyword>
<dbReference type="Gene3D" id="3.40.50.1000">
    <property type="entry name" value="HAD superfamily/HAD-like"/>
    <property type="match status" value="1"/>
</dbReference>
<dbReference type="InterPro" id="IPR052419">
    <property type="entry name" value="5_3-deoxyribonucleotidase-like"/>
</dbReference>
<accession>A0ABT0W5L3</accession>
<dbReference type="PIRSF" id="PIRSF021362">
    <property type="entry name" value="UCP021362_HAD"/>
    <property type="match status" value="1"/>
</dbReference>
<dbReference type="PANTHER" id="PTHR35134:SF2">
    <property type="entry name" value="NUCLEOTIDASE YQFW-RELATED"/>
    <property type="match status" value="1"/>
</dbReference>